<comment type="similarity">
    <text evidence="3">Belongs to the FAD-dependent oxidoreductase 2 family. FRD/SDH subfamily.</text>
</comment>
<comment type="catalytic activity">
    <reaction evidence="9">
        <text>dihydrourocanate + A = urocanate + AH2</text>
        <dbReference type="Rhea" id="RHEA:36059"/>
        <dbReference type="ChEBI" id="CHEBI:13193"/>
        <dbReference type="ChEBI" id="CHEBI:17499"/>
        <dbReference type="ChEBI" id="CHEBI:27247"/>
        <dbReference type="ChEBI" id="CHEBI:72991"/>
        <dbReference type="EC" id="1.3.99.33"/>
    </reaction>
</comment>
<dbReference type="Pfam" id="PF04205">
    <property type="entry name" value="FMN_bind"/>
    <property type="match status" value="1"/>
</dbReference>
<evidence type="ECO:0000313" key="12">
    <source>
        <dbReference type="EMBL" id="PXX81416.1"/>
    </source>
</evidence>
<keyword evidence="7" id="KW-0274">FAD</keyword>
<dbReference type="InterPro" id="IPR003953">
    <property type="entry name" value="FAD-dep_OxRdtase_2_FAD-bd"/>
</dbReference>
<dbReference type="PANTHER" id="PTHR43400:SF7">
    <property type="entry name" value="FAD-DEPENDENT OXIDOREDUCTASE 2 FAD BINDING DOMAIN-CONTAINING PROTEIN"/>
    <property type="match status" value="1"/>
</dbReference>
<evidence type="ECO:0000256" key="4">
    <source>
        <dbReference type="ARBA" id="ARBA00013137"/>
    </source>
</evidence>
<evidence type="ECO:0000313" key="13">
    <source>
        <dbReference type="Proteomes" id="UP000247612"/>
    </source>
</evidence>
<evidence type="ECO:0000256" key="6">
    <source>
        <dbReference type="ARBA" id="ARBA00022630"/>
    </source>
</evidence>
<dbReference type="EC" id="1.3.99.33" evidence="4"/>
<evidence type="ECO:0000256" key="10">
    <source>
        <dbReference type="SAM" id="SignalP"/>
    </source>
</evidence>
<dbReference type="InterPro" id="IPR007329">
    <property type="entry name" value="FMN-bd"/>
</dbReference>
<gene>
    <name evidence="12" type="ORF">DES51_10121</name>
</gene>
<keyword evidence="8" id="KW-0560">Oxidoreductase</keyword>
<accession>A0A318L0G8</accession>
<dbReference type="InterPro" id="IPR027477">
    <property type="entry name" value="Succ_DH/fumarate_Rdtase_cat_sf"/>
</dbReference>
<dbReference type="SMART" id="SM00900">
    <property type="entry name" value="FMN_bind"/>
    <property type="match status" value="1"/>
</dbReference>
<comment type="caution">
    <text evidence="12">The sequence shown here is derived from an EMBL/GenBank/DDBJ whole genome shotgun (WGS) entry which is preliminary data.</text>
</comment>
<dbReference type="Proteomes" id="UP000247612">
    <property type="component" value="Unassembled WGS sequence"/>
</dbReference>
<evidence type="ECO:0000256" key="2">
    <source>
        <dbReference type="ARBA" id="ARBA00001974"/>
    </source>
</evidence>
<dbReference type="GO" id="GO:0033765">
    <property type="term" value="F:steroid dehydrogenase activity, acting on the CH-CH group of donors"/>
    <property type="evidence" value="ECO:0007669"/>
    <property type="project" value="UniProtKB-ARBA"/>
</dbReference>
<dbReference type="EMBL" id="QJKH01000001">
    <property type="protein sequence ID" value="PXX81416.1"/>
    <property type="molecule type" value="Genomic_DNA"/>
</dbReference>
<comment type="cofactor">
    <cofactor evidence="2">
        <name>FAD</name>
        <dbReference type="ChEBI" id="CHEBI:57692"/>
    </cofactor>
</comment>
<reference evidence="12 13" key="1">
    <citation type="submission" date="2018-05" db="EMBL/GenBank/DDBJ databases">
        <title>Genomic Encyclopedia of Type Strains, Phase IV (KMG-IV): sequencing the most valuable type-strain genomes for metagenomic binning, comparative biology and taxonomic classification.</title>
        <authorList>
            <person name="Goeker M."/>
        </authorList>
    </citation>
    <scope>NUCLEOTIDE SEQUENCE [LARGE SCALE GENOMIC DNA]</scope>
    <source>
        <strain evidence="12 13">JC118</strain>
    </source>
</reference>
<evidence type="ECO:0000256" key="8">
    <source>
        <dbReference type="ARBA" id="ARBA00023002"/>
    </source>
</evidence>
<dbReference type="PANTHER" id="PTHR43400">
    <property type="entry name" value="FUMARATE REDUCTASE"/>
    <property type="match status" value="1"/>
</dbReference>
<dbReference type="SUPFAM" id="SSF51905">
    <property type="entry name" value="FAD/NAD(P)-binding domain"/>
    <property type="match status" value="1"/>
</dbReference>
<dbReference type="Gene3D" id="3.50.50.60">
    <property type="entry name" value="FAD/NAD(P)-binding domain"/>
    <property type="match status" value="1"/>
</dbReference>
<dbReference type="Pfam" id="PF00890">
    <property type="entry name" value="FAD_binding_2"/>
    <property type="match status" value="1"/>
</dbReference>
<name>A0A318L0G8_9FIRM</name>
<evidence type="ECO:0000256" key="3">
    <source>
        <dbReference type="ARBA" id="ARBA00008040"/>
    </source>
</evidence>
<evidence type="ECO:0000256" key="9">
    <source>
        <dbReference type="ARBA" id="ARBA00049922"/>
    </source>
</evidence>
<dbReference type="GO" id="GO:0016020">
    <property type="term" value="C:membrane"/>
    <property type="evidence" value="ECO:0007669"/>
    <property type="project" value="InterPro"/>
</dbReference>
<evidence type="ECO:0000256" key="7">
    <source>
        <dbReference type="ARBA" id="ARBA00022827"/>
    </source>
</evidence>
<dbReference type="Gene3D" id="3.90.700.10">
    <property type="entry name" value="Succinate dehydrogenase/fumarate reductase flavoprotein, catalytic domain"/>
    <property type="match status" value="1"/>
</dbReference>
<sequence>MKRLYRRLSALAVCLMMTLALSACSGPSSSASIYKDGTYAGSAKGMNGDVTVEVKIASDKIESVIVTDHKETPGISDPAIETVPNAIVEKNSTEVDIVAGATFTSEAIINAVEQALEKASGKTVDENKEDEKQTLTFTDPDVIVIGGGFSGMNAALEASTNGAKVMLIEKNSDLGGSIRYAGGTLSGAGTKMQEAAGIEDTEENFIADIERMGGGINVPELTAKHVSKAAAAVDWMDSLGADFGDRIPTQPGSYDAFGIPREHRVSGKGQEMVAIVKPLLEEKVNEGVLEILLNTEVKDIIIEEGAVTGVILTDGTEYRSKSVILATGGYGHNETMLHDYNFENVLTDAPEFVTGDGYTFALKAGAVLNNMDYLPAYAGGVPVSDTGFVHSVTANNTGYPNTIWVDAEGQRHMNEFENLDSQKKAFWASAPHNIVWMIFDQKVVDNQEPILKKDENWKMFNEELAKGEVVFKADSVEELAKLINMDTAALQATIDAYNEGIETGTDPMGRTDERTPIDSTLYAVKTIPYVMLTKGGPLMNTSAQTLDKDAQPIPGLFQCGELTGGANVGGGANIGGLANTSCIVWGKIAGINAANYALNGTIVEK</sequence>
<feature type="domain" description="FMN-binding" evidence="11">
    <location>
        <begin position="45"/>
        <end position="119"/>
    </location>
</feature>
<dbReference type="PROSITE" id="PS51257">
    <property type="entry name" value="PROKAR_LIPOPROTEIN"/>
    <property type="match status" value="1"/>
</dbReference>
<organism evidence="12 13">
    <name type="scientific">Dielma fastidiosa</name>
    <dbReference type="NCBI Taxonomy" id="1034346"/>
    <lineage>
        <taxon>Bacteria</taxon>
        <taxon>Bacillati</taxon>
        <taxon>Bacillota</taxon>
        <taxon>Erysipelotrichia</taxon>
        <taxon>Erysipelotrichales</taxon>
        <taxon>Erysipelotrichaceae</taxon>
        <taxon>Dielma</taxon>
    </lineage>
</organism>
<feature type="chain" id="PRO_5039575422" description="Urocanate reductase" evidence="10">
    <location>
        <begin position="26"/>
        <end position="605"/>
    </location>
</feature>
<dbReference type="OrthoDB" id="1646667at2"/>
<dbReference type="RefSeq" id="WP_022936334.1">
    <property type="nucleotide sequence ID" value="NZ_CABKRQ010000001.1"/>
</dbReference>
<feature type="signal peptide" evidence="10">
    <location>
        <begin position="1"/>
        <end position="25"/>
    </location>
</feature>
<evidence type="ECO:0000256" key="5">
    <source>
        <dbReference type="ARBA" id="ARBA00015872"/>
    </source>
</evidence>
<proteinExistence type="inferred from homology"/>
<dbReference type="Gene3D" id="3.90.1010.20">
    <property type="match status" value="1"/>
</dbReference>
<dbReference type="InterPro" id="IPR036188">
    <property type="entry name" value="FAD/NAD-bd_sf"/>
</dbReference>
<dbReference type="SUPFAM" id="SSF56425">
    <property type="entry name" value="Succinate dehydrogenase/fumarate reductase flavoprotein, catalytic domain"/>
    <property type="match status" value="1"/>
</dbReference>
<protein>
    <recommendedName>
        <fullName evidence="5">Urocanate reductase</fullName>
        <ecNumber evidence="4">1.3.99.33</ecNumber>
    </recommendedName>
</protein>
<dbReference type="InterPro" id="IPR050315">
    <property type="entry name" value="FAD-oxidoreductase_2"/>
</dbReference>
<evidence type="ECO:0000256" key="1">
    <source>
        <dbReference type="ARBA" id="ARBA00001917"/>
    </source>
</evidence>
<keyword evidence="6" id="KW-0285">Flavoprotein</keyword>
<dbReference type="GO" id="GO:0010181">
    <property type="term" value="F:FMN binding"/>
    <property type="evidence" value="ECO:0007669"/>
    <property type="project" value="InterPro"/>
</dbReference>
<dbReference type="AlphaFoldDB" id="A0A318L0G8"/>
<keyword evidence="10" id="KW-0732">Signal</keyword>
<keyword evidence="13" id="KW-1185">Reference proteome</keyword>
<evidence type="ECO:0000259" key="11">
    <source>
        <dbReference type="SMART" id="SM00900"/>
    </source>
</evidence>
<dbReference type="STRING" id="1034346.GCA_000313565_00020"/>
<comment type="cofactor">
    <cofactor evidence="1">
        <name>FMN</name>
        <dbReference type="ChEBI" id="CHEBI:58210"/>
    </cofactor>
</comment>